<dbReference type="PROSITE" id="PS51257">
    <property type="entry name" value="PROKAR_LIPOPROTEIN"/>
    <property type="match status" value="1"/>
</dbReference>
<feature type="compositionally biased region" description="Low complexity" evidence="1">
    <location>
        <begin position="44"/>
        <end position="58"/>
    </location>
</feature>
<reference evidence="2 3" key="1">
    <citation type="submission" date="2019-04" db="EMBL/GenBank/DDBJ databases">
        <title>Cohnella sp. nov. isolated from preserved vegetables.</title>
        <authorList>
            <person name="Lin S.-Y."/>
            <person name="Hung M.-H."/>
            <person name="Young C.-C."/>
        </authorList>
    </citation>
    <scope>NUCLEOTIDE SEQUENCE [LARGE SCALE GENOMIC DNA]</scope>
    <source>
        <strain evidence="2 3">CC-MHH1044</strain>
    </source>
</reference>
<evidence type="ECO:0000313" key="3">
    <source>
        <dbReference type="Proteomes" id="UP000310636"/>
    </source>
</evidence>
<name>A0A4S4BLZ8_9BACL</name>
<comment type="caution">
    <text evidence="2">The sequence shown here is derived from an EMBL/GenBank/DDBJ whole genome shotgun (WGS) entry which is preliminary data.</text>
</comment>
<proteinExistence type="predicted"/>
<dbReference type="SUPFAM" id="SSF53850">
    <property type="entry name" value="Periplasmic binding protein-like II"/>
    <property type="match status" value="1"/>
</dbReference>
<dbReference type="InterPro" id="IPR050490">
    <property type="entry name" value="Bact_solute-bd_prot1"/>
</dbReference>
<dbReference type="Gene3D" id="3.40.190.10">
    <property type="entry name" value="Periplasmic binding protein-like II"/>
    <property type="match status" value="2"/>
</dbReference>
<keyword evidence="3" id="KW-1185">Reference proteome</keyword>
<accession>A0A4S4BLZ8</accession>
<dbReference type="PANTHER" id="PTHR43649">
    <property type="entry name" value="ARABINOSE-BINDING PROTEIN-RELATED"/>
    <property type="match status" value="1"/>
</dbReference>
<dbReference type="Proteomes" id="UP000310636">
    <property type="component" value="Unassembled WGS sequence"/>
</dbReference>
<dbReference type="OrthoDB" id="54751at2"/>
<dbReference type="PANTHER" id="PTHR43649:SF12">
    <property type="entry name" value="DIACETYLCHITOBIOSE BINDING PROTEIN DASA"/>
    <property type="match status" value="1"/>
</dbReference>
<evidence type="ECO:0000313" key="2">
    <source>
        <dbReference type="EMBL" id="THF75740.1"/>
    </source>
</evidence>
<protein>
    <submittedName>
        <fullName evidence="2">ABC transporter substrate-binding protein</fullName>
    </submittedName>
</protein>
<gene>
    <name evidence="2" type="ORF">E6C55_21035</name>
</gene>
<evidence type="ECO:0000256" key="1">
    <source>
        <dbReference type="SAM" id="MobiDB-lite"/>
    </source>
</evidence>
<dbReference type="AlphaFoldDB" id="A0A4S4BLZ8"/>
<feature type="region of interest" description="Disordered" evidence="1">
    <location>
        <begin position="31"/>
        <end position="63"/>
    </location>
</feature>
<sequence>MNPSGRGSNEVAKKLLVAGMAAALAVSGVACSNGNNNGGNDGKSASPSAPSSSSPAASETASEKPLDKVTFTFFNGVAGEKDLNTNETTIGKALEDQTGVNFKIEHLVGDLNTKIGTMIASNEYPDVLVPDAAIEEVLKAGGFIALDDLIEQYGPNIKRVYGPYFERMRADYGGKIYFLPFSAQVGDFSADPNINQGAFWVQRRVLKEAGYPQIKTLDEYVKLVEDFVAKHPDEDLTGMVSLTHDWRFFATSNPPMHLAGFPNDGNVMVDVNTYEAKSYAGTDFEKRWVQTLNDLNAKGLFDKSSFVDNYDQYIAKLSSHKVVGFFDYGWQIGSAQNVLKDAARKDQSQDDFVYFPLAVTFDGTHDQYLDPPGWTSNRGVGITKSAKDPARIIQYFDNLLKEENQILKSWGIKGETYEVDANGRFYRTAEQIAKLDDTFNEQFGFKTYDWDWPQYNTSSTLADGNSLAPGYQPEVFQLSLTEGDKTILGKYGVKTYAELFDTPEDRPWYPAWSIPKEQGSPQQIWETKKDELLKKYYAKLVLAKPADFEGVWAEYTKEFGKLDTVGYETWYAEQIKKIVEVAK</sequence>
<dbReference type="EMBL" id="SSOB01000029">
    <property type="protein sequence ID" value="THF75740.1"/>
    <property type="molecule type" value="Genomic_DNA"/>
</dbReference>
<organism evidence="2 3">
    <name type="scientific">Cohnella fermenti</name>
    <dbReference type="NCBI Taxonomy" id="2565925"/>
    <lineage>
        <taxon>Bacteria</taxon>
        <taxon>Bacillati</taxon>
        <taxon>Bacillota</taxon>
        <taxon>Bacilli</taxon>
        <taxon>Bacillales</taxon>
        <taxon>Paenibacillaceae</taxon>
        <taxon>Cohnella</taxon>
    </lineage>
</organism>